<organism evidence="2 3">
    <name type="scientific">Setaria viridis</name>
    <name type="common">Green bristlegrass</name>
    <name type="synonym">Setaria italica subsp. viridis</name>
    <dbReference type="NCBI Taxonomy" id="4556"/>
    <lineage>
        <taxon>Eukaryota</taxon>
        <taxon>Viridiplantae</taxon>
        <taxon>Streptophyta</taxon>
        <taxon>Embryophyta</taxon>
        <taxon>Tracheophyta</taxon>
        <taxon>Spermatophyta</taxon>
        <taxon>Magnoliopsida</taxon>
        <taxon>Liliopsida</taxon>
        <taxon>Poales</taxon>
        <taxon>Poaceae</taxon>
        <taxon>PACMAD clade</taxon>
        <taxon>Panicoideae</taxon>
        <taxon>Panicodae</taxon>
        <taxon>Paniceae</taxon>
        <taxon>Cenchrinae</taxon>
        <taxon>Setaria</taxon>
    </lineage>
</organism>
<dbReference type="OMA" id="SRMLFAC"/>
<feature type="compositionally biased region" description="Basic and acidic residues" evidence="1">
    <location>
        <begin position="10"/>
        <end position="19"/>
    </location>
</feature>
<name>A0A4U6V1I6_SETVI</name>
<dbReference type="PANTHER" id="PTHR18868:SF28">
    <property type="entry name" value="PEPTIDASE S1 DOMAIN-CONTAINING PROTEIN"/>
    <property type="match status" value="1"/>
</dbReference>
<dbReference type="Proteomes" id="UP000298652">
    <property type="component" value="Chromosome 4"/>
</dbReference>
<feature type="region of interest" description="Disordered" evidence="1">
    <location>
        <begin position="1"/>
        <end position="44"/>
    </location>
</feature>
<accession>A0A4U6V1I6</accession>
<sequence>MTTKNLKNKRGAERGVTRERRTRTRRDKLQLSSGSDGPKHSPPKRLCRAIRRMLRLQASRAALAEFDDKLCAIEEERFGTTFPDREVSNICFKEKPFGDEVKSDEELCESDVVSLALFDGDCAEENMLFACSGITLPPGSAILELTRFVTSACLVREFNDKRNRNDDLRIQVRLPDNTTTDGFLGLYDKDIAIVTSIDYLEDDPVDLDLQESPDCPDGHVLAAGRAFNSGSLMAMRGSLSNESPNIFLSDSQGLTEAALGGPIVGNDKRFHGMIVDLCHHGSENKKCAKFLSPKSLRERLELFQILNPRELHFRNYSLPEGVSSVVPSGFMKTIYRLKSLGYPMPPPLVLEFNGELLHQFEDRFGELLAWKGYPFGDPPNDTLESVWGELEKEVVTNISRSVVSLASFNRDHSRSFACTGLLIKWQGRAKRKRTVVLTSASLVRSRDNEDNIDKNLRIEVFLPPNQRCDGTLELYNLQYNIAIVSIKERFNAIRPADILDKEMEVSPEKVVAIGRDTIHGLLMGTIGEVKSSNEDCKLNCKELQCSTCHITKAGIGGPLIGFDGSFVGMNFYDGSDVTPFLPRVVIFNLLRRVVNSGLPAESGEYPMPILDHFMVGEKYRWPVPEPYWYHGELDVDMDDDDFPGLIGRTLN</sequence>
<evidence type="ECO:0000256" key="1">
    <source>
        <dbReference type="SAM" id="MobiDB-lite"/>
    </source>
</evidence>
<gene>
    <name evidence="2" type="ORF">SEVIR_4G253300v2</name>
</gene>
<dbReference type="Gene3D" id="2.40.10.120">
    <property type="match status" value="1"/>
</dbReference>
<dbReference type="Gramene" id="TKW22828">
    <property type="protein sequence ID" value="TKW22828"/>
    <property type="gene ID" value="SEVIR_4G253300v2"/>
</dbReference>
<keyword evidence="3" id="KW-1185">Reference proteome</keyword>
<evidence type="ECO:0000313" key="3">
    <source>
        <dbReference type="Proteomes" id="UP000298652"/>
    </source>
</evidence>
<dbReference type="PANTHER" id="PTHR18868">
    <property type="entry name" value="OS07G0665300 PROTEIN-RELATED"/>
    <property type="match status" value="1"/>
</dbReference>
<proteinExistence type="predicted"/>
<protein>
    <submittedName>
        <fullName evidence="2">Uncharacterized protein</fullName>
    </submittedName>
</protein>
<dbReference type="EMBL" id="CM016555">
    <property type="protein sequence ID" value="TKW22828.1"/>
    <property type="molecule type" value="Genomic_DNA"/>
</dbReference>
<dbReference type="Pfam" id="PF13365">
    <property type="entry name" value="Trypsin_2"/>
    <property type="match status" value="1"/>
</dbReference>
<reference evidence="2" key="1">
    <citation type="submission" date="2019-03" db="EMBL/GenBank/DDBJ databases">
        <title>WGS assembly of Setaria viridis.</title>
        <authorList>
            <person name="Huang P."/>
            <person name="Jenkins J."/>
            <person name="Grimwood J."/>
            <person name="Barry K."/>
            <person name="Healey A."/>
            <person name="Mamidi S."/>
            <person name="Sreedasyam A."/>
            <person name="Shu S."/>
            <person name="Feldman M."/>
            <person name="Wu J."/>
            <person name="Yu Y."/>
            <person name="Chen C."/>
            <person name="Johnson J."/>
            <person name="Rokhsar D."/>
            <person name="Baxter I."/>
            <person name="Schmutz J."/>
            <person name="Brutnell T."/>
            <person name="Kellogg E."/>
        </authorList>
    </citation>
    <scope>NUCLEOTIDE SEQUENCE [LARGE SCALE GENOMIC DNA]</scope>
</reference>
<dbReference type="AlphaFoldDB" id="A0A4U6V1I6"/>
<dbReference type="SUPFAM" id="SSF50494">
    <property type="entry name" value="Trypsin-like serine proteases"/>
    <property type="match status" value="1"/>
</dbReference>
<dbReference type="InterPro" id="IPR009003">
    <property type="entry name" value="Peptidase_S1_PA"/>
</dbReference>
<evidence type="ECO:0000313" key="2">
    <source>
        <dbReference type="EMBL" id="TKW22828.1"/>
    </source>
</evidence>